<dbReference type="RefSeq" id="XP_013277283.1">
    <property type="nucleotide sequence ID" value="XM_013421829.1"/>
</dbReference>
<evidence type="ECO:0000256" key="1">
    <source>
        <dbReference type="SAM" id="MobiDB-lite"/>
    </source>
</evidence>
<feature type="compositionally biased region" description="Acidic residues" evidence="1">
    <location>
        <begin position="130"/>
        <end position="148"/>
    </location>
</feature>
<dbReference type="VEuPathDB" id="FungiDB:Z518_01228"/>
<dbReference type="GeneID" id="25289299"/>
<keyword evidence="3" id="KW-1185">Reference proteome</keyword>
<dbReference type="EMBL" id="KN847475">
    <property type="protein sequence ID" value="KIX10147.1"/>
    <property type="molecule type" value="Genomic_DNA"/>
</dbReference>
<evidence type="ECO:0000313" key="3">
    <source>
        <dbReference type="Proteomes" id="UP000053617"/>
    </source>
</evidence>
<feature type="compositionally biased region" description="Basic and acidic residues" evidence="1">
    <location>
        <begin position="66"/>
        <end position="92"/>
    </location>
</feature>
<dbReference type="AlphaFoldDB" id="A0A0D2G5K5"/>
<protein>
    <submittedName>
        <fullName evidence="2">Uncharacterized protein</fullName>
    </submittedName>
</protein>
<reference evidence="2 3" key="1">
    <citation type="submission" date="2015-01" db="EMBL/GenBank/DDBJ databases">
        <title>The Genome Sequence of Rhinocladiella mackenzie CBS 650.93.</title>
        <authorList>
            <consortium name="The Broad Institute Genomics Platform"/>
            <person name="Cuomo C."/>
            <person name="de Hoog S."/>
            <person name="Gorbushina A."/>
            <person name="Stielow B."/>
            <person name="Teixiera M."/>
            <person name="Abouelleil A."/>
            <person name="Chapman S.B."/>
            <person name="Priest M."/>
            <person name="Young S.K."/>
            <person name="Wortman J."/>
            <person name="Nusbaum C."/>
            <person name="Birren B."/>
        </authorList>
    </citation>
    <scope>NUCLEOTIDE SEQUENCE [LARGE SCALE GENOMIC DNA]</scope>
    <source>
        <strain evidence="2 3">CBS 650.93</strain>
    </source>
</reference>
<name>A0A0D2G5K5_9EURO</name>
<feature type="compositionally biased region" description="Basic and acidic residues" evidence="1">
    <location>
        <begin position="156"/>
        <end position="171"/>
    </location>
</feature>
<feature type="region of interest" description="Disordered" evidence="1">
    <location>
        <begin position="66"/>
        <end position="215"/>
    </location>
</feature>
<feature type="compositionally biased region" description="Acidic residues" evidence="1">
    <location>
        <begin position="188"/>
        <end position="199"/>
    </location>
</feature>
<evidence type="ECO:0000313" key="2">
    <source>
        <dbReference type="EMBL" id="KIX10147.1"/>
    </source>
</evidence>
<organism evidence="2 3">
    <name type="scientific">Rhinocladiella mackenziei CBS 650.93</name>
    <dbReference type="NCBI Taxonomy" id="1442369"/>
    <lineage>
        <taxon>Eukaryota</taxon>
        <taxon>Fungi</taxon>
        <taxon>Dikarya</taxon>
        <taxon>Ascomycota</taxon>
        <taxon>Pezizomycotina</taxon>
        <taxon>Eurotiomycetes</taxon>
        <taxon>Chaetothyriomycetidae</taxon>
        <taxon>Chaetothyriales</taxon>
        <taxon>Herpotrichiellaceae</taxon>
        <taxon>Rhinocladiella</taxon>
    </lineage>
</organism>
<dbReference type="Proteomes" id="UP000053617">
    <property type="component" value="Unassembled WGS sequence"/>
</dbReference>
<sequence length="215" mass="23671">MSEVVNPAHFHAYAGANVDMSEANKRRVCQERNISFDGSLMNQILLRRGRGQKQCHIAILKARDLNSEDKGGDRNSDQSEPDSARDNGELDPNRGSYNVDHERNYLGDLDNGDDQDEDVDSGAGSFRHDDEEEGSDADGSQEDSDASADEYSPIDVTDRWLLRDDWDREETAGGPGETSKNEGKEHASEEDEEDPSENDTESHGITPAAAPVQCS</sequence>
<gene>
    <name evidence="2" type="ORF">Z518_01228</name>
</gene>
<dbReference type="HOGENOM" id="CLU_1283879_0_0_1"/>
<feature type="compositionally biased region" description="Acidic residues" evidence="1">
    <location>
        <begin position="110"/>
        <end position="120"/>
    </location>
</feature>
<proteinExistence type="predicted"/>
<accession>A0A0D2G5K5</accession>